<dbReference type="InterPro" id="IPR052376">
    <property type="entry name" value="Oxidative_Scav/Glycosyltrans"/>
</dbReference>
<sequence>MHEALQNILAIQELDIKMIRLTRVKKEHQKELTKVQSLKADIRHKVREKELEMENLKNQIKQGENRIQEISEQINKLENQQAAVKKMDEFNALTQEMTAANKERRALEHQLSDLMDKQAGSEDLIVSLKESLASTESSSLAIEKEICESIKKINEEGQALLKQRSALKEVTDPEMFLIYERLLNNKKDRVIVPIENRVCSGCHIVLTPQHENLVRKKDRLIFCEHCSRVLYWREPETLVSDDSSVVKRRRRRSAV</sequence>
<dbReference type="OrthoDB" id="9795058at2"/>
<evidence type="ECO:0000313" key="4">
    <source>
        <dbReference type="EMBL" id="ANG66283.1"/>
    </source>
</evidence>
<dbReference type="GeneID" id="81478278"/>
<feature type="domain" description="C4-type zinc ribbon" evidence="2">
    <location>
        <begin position="198"/>
        <end position="230"/>
    </location>
</feature>
<dbReference type="Gene3D" id="1.10.287.1490">
    <property type="match status" value="1"/>
</dbReference>
<reference evidence="4 5" key="1">
    <citation type="journal article" date="2014" name="Syst. Appl. Microbiol.">
        <title>Evidence for the existence of two new members of the family Chlamydiaceae and proposal of Chlamydia avium sp. nov. and Chlamydia gallinacea sp. nov.</title>
        <authorList>
            <person name="Sachse K."/>
            <person name="Laroucau K."/>
            <person name="Riege K."/>
            <person name="Wehner S."/>
            <person name="Dilcher M."/>
            <person name="Creasy H.H."/>
            <person name="Weidmann M."/>
            <person name="Myers G."/>
            <person name="Vorimore F."/>
            <person name="Vicari N."/>
            <person name="Magnino S."/>
            <person name="Liebler-Tenorio E."/>
            <person name="Ruettger A."/>
            <person name="Bavoil P.M."/>
            <person name="Hufert F.T."/>
            <person name="Rossello-Mora R."/>
            <person name="Marz M."/>
        </authorList>
    </citation>
    <scope>NUCLEOTIDE SEQUENCE [LARGE SCALE GENOMIC DNA]</scope>
    <source>
        <strain evidence="4 5">08-1274/3</strain>
    </source>
</reference>
<evidence type="ECO:0000256" key="1">
    <source>
        <dbReference type="SAM" id="Coils"/>
    </source>
</evidence>
<dbReference type="PANTHER" id="PTHR39082:SF1">
    <property type="entry name" value="SCAVENGER RECEPTOR CLASS A MEMBER 3"/>
    <property type="match status" value="1"/>
</dbReference>
<dbReference type="STRING" id="1143323.M787_003035"/>
<dbReference type="PANTHER" id="PTHR39082">
    <property type="entry name" value="PHOSPHOLIPASE C-BETA-2-RELATED"/>
    <property type="match status" value="1"/>
</dbReference>
<dbReference type="eggNOG" id="COG1579">
    <property type="taxonomic scope" value="Bacteria"/>
</dbReference>
<feature type="coiled-coil region" evidence="1">
    <location>
        <begin position="11"/>
        <end position="117"/>
    </location>
</feature>
<accession>A0A173DZF0</accession>
<evidence type="ECO:0000259" key="3">
    <source>
        <dbReference type="Pfam" id="PF24481"/>
    </source>
</evidence>
<dbReference type="Proteomes" id="UP000019147">
    <property type="component" value="Chromosome"/>
</dbReference>
<dbReference type="InterPro" id="IPR003743">
    <property type="entry name" value="Zf-RING_7"/>
</dbReference>
<feature type="domain" description="CT398-like coiled coil hairpin" evidence="3">
    <location>
        <begin position="12"/>
        <end position="185"/>
    </location>
</feature>
<dbReference type="NCBIfam" id="NF047363">
    <property type="entry name" value="Zn_ribbon_CdsZ"/>
    <property type="match status" value="1"/>
</dbReference>
<name>A0A173DZF0_9CHLA</name>
<dbReference type="InterPro" id="IPR056003">
    <property type="entry name" value="CT398_CC_hairpin"/>
</dbReference>
<dbReference type="RefSeq" id="WP_021828097.1">
    <property type="nucleotide sequence ID" value="NZ_CP015840.1"/>
</dbReference>
<dbReference type="AlphaFoldDB" id="A0A173DZF0"/>
<dbReference type="EMBL" id="CP015840">
    <property type="protein sequence ID" value="ANG66283.1"/>
    <property type="molecule type" value="Genomic_DNA"/>
</dbReference>
<evidence type="ECO:0000313" key="5">
    <source>
        <dbReference type="Proteomes" id="UP000019147"/>
    </source>
</evidence>
<dbReference type="KEGG" id="cgz:M787_003035"/>
<dbReference type="Pfam" id="PF02591">
    <property type="entry name" value="Zn_ribbon_9"/>
    <property type="match status" value="1"/>
</dbReference>
<evidence type="ECO:0000259" key="2">
    <source>
        <dbReference type="Pfam" id="PF02591"/>
    </source>
</evidence>
<organism evidence="4 5">
    <name type="scientific">Chlamydia gallinacea 08-1274/3</name>
    <dbReference type="NCBI Taxonomy" id="1143323"/>
    <lineage>
        <taxon>Bacteria</taxon>
        <taxon>Pseudomonadati</taxon>
        <taxon>Chlamydiota</taxon>
        <taxon>Chlamydiia</taxon>
        <taxon>Chlamydiales</taxon>
        <taxon>Chlamydiaceae</taxon>
        <taxon>Chlamydia/Chlamydophila group</taxon>
        <taxon>Chlamydia</taxon>
    </lineage>
</organism>
<dbReference type="Pfam" id="PF24481">
    <property type="entry name" value="CT398_CC"/>
    <property type="match status" value="1"/>
</dbReference>
<keyword evidence="1" id="KW-0175">Coiled coil</keyword>
<protein>
    <submittedName>
        <fullName evidence="4">Uncharacterized protein</fullName>
    </submittedName>
</protein>
<proteinExistence type="predicted"/>
<gene>
    <name evidence="4" type="ORF">M787_003035</name>
</gene>